<evidence type="ECO:0000313" key="1">
    <source>
        <dbReference type="EMBL" id="CAG8550838.1"/>
    </source>
</evidence>
<organism evidence="1 2">
    <name type="scientific">Racocetra persica</name>
    <dbReference type="NCBI Taxonomy" id="160502"/>
    <lineage>
        <taxon>Eukaryota</taxon>
        <taxon>Fungi</taxon>
        <taxon>Fungi incertae sedis</taxon>
        <taxon>Mucoromycota</taxon>
        <taxon>Glomeromycotina</taxon>
        <taxon>Glomeromycetes</taxon>
        <taxon>Diversisporales</taxon>
        <taxon>Gigasporaceae</taxon>
        <taxon>Racocetra</taxon>
    </lineage>
</organism>
<accession>A0ACA9LYB0</accession>
<dbReference type="EMBL" id="CAJVQC010005213">
    <property type="protein sequence ID" value="CAG8550838.1"/>
    <property type="molecule type" value="Genomic_DNA"/>
</dbReference>
<protein>
    <submittedName>
        <fullName evidence="1">27534_t:CDS:1</fullName>
    </submittedName>
</protein>
<comment type="caution">
    <text evidence="1">The sequence shown here is derived from an EMBL/GenBank/DDBJ whole genome shotgun (WGS) entry which is preliminary data.</text>
</comment>
<sequence>MIYLKKEDKNNINEAYIEKRRKVVEENKTPKVQNIVKINPLQDPRFHKPTISKNVQKYLIVENLQQTKANISIAQLAAENPKYLRELSKSLRKKKIKPAPESMVTAQYTDDRKFRTIALYCQANINRVITNIILDSSSAKSIISNYFLKRIGLKITKPSTTLMLNINSEKRKSLGEL</sequence>
<proteinExistence type="predicted"/>
<reference evidence="1" key="1">
    <citation type="submission" date="2021-06" db="EMBL/GenBank/DDBJ databases">
        <authorList>
            <person name="Kallberg Y."/>
            <person name="Tangrot J."/>
            <person name="Rosling A."/>
        </authorList>
    </citation>
    <scope>NUCLEOTIDE SEQUENCE</scope>
    <source>
        <strain evidence="1">MA461A</strain>
    </source>
</reference>
<evidence type="ECO:0000313" key="2">
    <source>
        <dbReference type="Proteomes" id="UP000789920"/>
    </source>
</evidence>
<gene>
    <name evidence="1" type="ORF">RPERSI_LOCUS3950</name>
</gene>
<dbReference type="Proteomes" id="UP000789920">
    <property type="component" value="Unassembled WGS sequence"/>
</dbReference>
<name>A0ACA9LYB0_9GLOM</name>
<keyword evidence="2" id="KW-1185">Reference proteome</keyword>